<feature type="compositionally biased region" description="Basic and acidic residues" evidence="1">
    <location>
        <begin position="498"/>
        <end position="507"/>
    </location>
</feature>
<feature type="compositionally biased region" description="Polar residues" evidence="1">
    <location>
        <begin position="761"/>
        <end position="770"/>
    </location>
</feature>
<gene>
    <name evidence="2" type="ORF">GZH46_01967</name>
</gene>
<feature type="compositionally biased region" description="Polar residues" evidence="1">
    <location>
        <begin position="31"/>
        <end position="43"/>
    </location>
</feature>
<feature type="compositionally biased region" description="Polar residues" evidence="1">
    <location>
        <begin position="482"/>
        <end position="494"/>
    </location>
</feature>
<evidence type="ECO:0000313" key="2">
    <source>
        <dbReference type="EMBL" id="KAG9509511.1"/>
    </source>
</evidence>
<keyword evidence="3" id="KW-1185">Reference proteome</keyword>
<name>A0ABQ7S813_9ACAR</name>
<feature type="region of interest" description="Disordered" evidence="1">
    <location>
        <begin position="381"/>
        <end position="418"/>
    </location>
</feature>
<feature type="compositionally biased region" description="Polar residues" evidence="1">
    <location>
        <begin position="399"/>
        <end position="418"/>
    </location>
</feature>
<evidence type="ECO:0000256" key="1">
    <source>
        <dbReference type="SAM" id="MobiDB-lite"/>
    </source>
</evidence>
<feature type="compositionally biased region" description="Acidic residues" evidence="1">
    <location>
        <begin position="841"/>
        <end position="851"/>
    </location>
</feature>
<feature type="region of interest" description="Disordered" evidence="1">
    <location>
        <begin position="748"/>
        <end position="893"/>
    </location>
</feature>
<comment type="caution">
    <text evidence="2">The sequence shown here is derived from an EMBL/GenBank/DDBJ whole genome shotgun (WGS) entry which is preliminary data.</text>
</comment>
<feature type="region of interest" description="Disordered" evidence="1">
    <location>
        <begin position="30"/>
        <end position="98"/>
    </location>
</feature>
<feature type="compositionally biased region" description="Polar residues" evidence="1">
    <location>
        <begin position="791"/>
        <end position="822"/>
    </location>
</feature>
<sequence length="893" mass="99437">MSTRTILLPPKFIEPINPVVRNHVREDLVSQHRNGTGLPSVNVSGLRIETSRKKKRMEEKQSSSQYSIENQIEPKQTNRTKREPKQTTKTNKNEQKMNLPRRILSLETIALPIASGYVDTETNHYLDTVLLESDLIDVVRVYYEFGPIRCGLVGVVDFVPQLDPLWLQTSSMMTASSATNAAQQHTAAAAAAPASTSTPSASVAEATSSSQAKNVHITNSNVSFDEPIGGVPTFESLSSVLKRAMAWFNEQQCQRELHFSSCQVREKLIHDDIGLANKIDTREMFHPLFKEEIIVTHTQSRPESEHCDAQHAMLDTQRGSGNDNKHDHDNDNHNNDCNSTISDKQETTYLKARRKSSPFAPVARSLMAAAVRSMSTVTAPSLLSTSHSGSSSRRRNSFDDNPSMSPRLTANDHSATNEQWANVDDSVKTTMINENPSTRSMVRGRKVSHIGVIKRQQYSLKYVRLAFVIPIQQQQQQPQQQATTTTMTPRNETCSQHKKNENEKSGENQHLTYRVFAPAQLVQSTASIISNLASSPPRDSRAMYSISEGIMSGGSGSGASAGNVTGAAAATFGSILPPFVSTPANYHYRSDSDSSTHLSLTQSNLRALSASAGSTSLAAFDDGQHQWSSCHHSHTIGEQFEPIDSTKRKMEIYVTTSGMKVLSGETCIVKLDSAASSLTTAIDTCLTHLRTCHVANHLQQQQQHCSTWVCVYLLYSDASKNRANILQYNEWQKSHQHRRRHWRKIINQHQQQDESQRQQQTLSSPLQTCERNSKNKGQHNAALQLDEEHASSSSSTTVIDQRQQKLNNRNSQSNSNDVCNNNERLDNASMYDDNDKNKNNDDDDDDDDSQFEFDTVYQKTIPLPTNPESTCNNDDSGTKLTGLPDQRDQCSLM</sequence>
<reference evidence="2 3" key="1">
    <citation type="submission" date="2020-10" db="EMBL/GenBank/DDBJ databases">
        <authorList>
            <person name="Klimov P.B."/>
            <person name="Dyachkov S.M."/>
            <person name="Chetverikov P.E."/>
        </authorList>
    </citation>
    <scope>NUCLEOTIDE SEQUENCE [LARGE SCALE GENOMIC DNA]</scope>
    <source>
        <strain evidence="2">BMOC 18-1129-001#AD2665</strain>
        <tissue evidence="2">Entire mites</tissue>
    </source>
</reference>
<feature type="region of interest" description="Disordered" evidence="1">
    <location>
        <begin position="474"/>
        <end position="508"/>
    </location>
</feature>
<feature type="region of interest" description="Disordered" evidence="1">
    <location>
        <begin position="189"/>
        <end position="210"/>
    </location>
</feature>
<accession>A0ABQ7S813</accession>
<feature type="compositionally biased region" description="Polar residues" evidence="1">
    <location>
        <begin position="866"/>
        <end position="879"/>
    </location>
</feature>
<proteinExistence type="predicted"/>
<feature type="region of interest" description="Disordered" evidence="1">
    <location>
        <begin position="315"/>
        <end position="343"/>
    </location>
</feature>
<feature type="compositionally biased region" description="Low complexity" evidence="1">
    <location>
        <begin position="381"/>
        <end position="391"/>
    </location>
</feature>
<dbReference type="Proteomes" id="UP000825002">
    <property type="component" value="Unassembled WGS sequence"/>
</dbReference>
<feature type="compositionally biased region" description="Polar residues" evidence="1">
    <location>
        <begin position="62"/>
        <end position="77"/>
    </location>
</feature>
<feature type="compositionally biased region" description="Basic and acidic residues" evidence="1">
    <location>
        <begin position="323"/>
        <end position="334"/>
    </location>
</feature>
<protein>
    <submittedName>
        <fullName evidence="2">Uncharacterized protein</fullName>
    </submittedName>
</protein>
<feature type="compositionally biased region" description="Basic and acidic residues" evidence="1">
    <location>
        <begin position="80"/>
        <end position="95"/>
    </location>
</feature>
<evidence type="ECO:0000313" key="3">
    <source>
        <dbReference type="Proteomes" id="UP000825002"/>
    </source>
</evidence>
<dbReference type="EMBL" id="JAIFTH010000440">
    <property type="protein sequence ID" value="KAG9509511.1"/>
    <property type="molecule type" value="Genomic_DNA"/>
</dbReference>
<organism evidence="2 3">
    <name type="scientific">Fragariocoptes setiger</name>
    <dbReference type="NCBI Taxonomy" id="1670756"/>
    <lineage>
        <taxon>Eukaryota</taxon>
        <taxon>Metazoa</taxon>
        <taxon>Ecdysozoa</taxon>
        <taxon>Arthropoda</taxon>
        <taxon>Chelicerata</taxon>
        <taxon>Arachnida</taxon>
        <taxon>Acari</taxon>
        <taxon>Acariformes</taxon>
        <taxon>Trombidiformes</taxon>
        <taxon>Prostigmata</taxon>
        <taxon>Eupodina</taxon>
        <taxon>Eriophyoidea</taxon>
        <taxon>Phytoptidae</taxon>
        <taxon>Fragariocoptes</taxon>
    </lineage>
</organism>